<accession>A0A2W4QIB4</accession>
<name>A0A2W4QIB4_9GAMM</name>
<feature type="region of interest" description="Disordered" evidence="1">
    <location>
        <begin position="41"/>
        <end position="83"/>
    </location>
</feature>
<dbReference type="EMBL" id="QJPH01000512">
    <property type="protein sequence ID" value="PZN71703.1"/>
    <property type="molecule type" value="Genomic_DNA"/>
</dbReference>
<reference evidence="2 3" key="1">
    <citation type="journal article" date="2018" name="Aquat. Microb. Ecol.">
        <title>Gammaproteobacterial methanotrophs dominate.</title>
        <authorList>
            <person name="Rissanen A.J."/>
            <person name="Saarenheimo J."/>
            <person name="Tiirola M."/>
            <person name="Peura S."/>
            <person name="Aalto S.L."/>
            <person name="Karvinen A."/>
            <person name="Nykanen H."/>
        </authorList>
    </citation>
    <scope>NUCLEOTIDE SEQUENCE [LARGE SCALE GENOMIC DNA]</scope>
    <source>
        <strain evidence="2">AMbin10</strain>
    </source>
</reference>
<gene>
    <name evidence="2" type="ORF">DM484_25825</name>
</gene>
<organism evidence="2 3">
    <name type="scientific">Candidatus Methylumidiphilus alinenensis</name>
    <dbReference type="NCBI Taxonomy" id="2202197"/>
    <lineage>
        <taxon>Bacteria</taxon>
        <taxon>Pseudomonadati</taxon>
        <taxon>Pseudomonadota</taxon>
        <taxon>Gammaproteobacteria</taxon>
        <taxon>Methylococcales</taxon>
        <taxon>Candidatus Methylumidiphilus</taxon>
    </lineage>
</organism>
<evidence type="ECO:0000313" key="2">
    <source>
        <dbReference type="EMBL" id="PZN71703.1"/>
    </source>
</evidence>
<dbReference type="AlphaFoldDB" id="A0A2W4QIB4"/>
<evidence type="ECO:0000313" key="3">
    <source>
        <dbReference type="Proteomes" id="UP000249396"/>
    </source>
</evidence>
<sequence>MATRKTPPQKSTAASLLEDAGKAVAEAAVETSEMVEALIATSLEPDATGDESPFEGATSGFADSSPDAAVSEPGAAEPENGHPPRFHFFVIDAGWKTEPSKVLRDNFHMIRLFQNNDPLYILNREQSIALIRANPDLIGKDPILLVHDLHARGGRGESGYHGFRLCLGLINNPQQALAALQKFLRFVQQHRGSEDIEKHIRDKLHRKGLENAIEVMRESIAA</sequence>
<comment type="caution">
    <text evidence="2">The sequence shown here is derived from an EMBL/GenBank/DDBJ whole genome shotgun (WGS) entry which is preliminary data.</text>
</comment>
<dbReference type="Proteomes" id="UP000249396">
    <property type="component" value="Unassembled WGS sequence"/>
</dbReference>
<protein>
    <submittedName>
        <fullName evidence="2">Uncharacterized protein</fullName>
    </submittedName>
</protein>
<evidence type="ECO:0000256" key="1">
    <source>
        <dbReference type="SAM" id="MobiDB-lite"/>
    </source>
</evidence>
<proteinExistence type="predicted"/>